<dbReference type="Gramene" id="BGIOSGA016845-TA">
    <property type="protein sequence ID" value="BGIOSGA016845-PA"/>
    <property type="gene ID" value="BGIOSGA016845"/>
</dbReference>
<organism evidence="2 3">
    <name type="scientific">Oryza sativa subsp. indica</name>
    <name type="common">Rice</name>
    <dbReference type="NCBI Taxonomy" id="39946"/>
    <lineage>
        <taxon>Eukaryota</taxon>
        <taxon>Viridiplantae</taxon>
        <taxon>Streptophyta</taxon>
        <taxon>Embryophyta</taxon>
        <taxon>Tracheophyta</taxon>
        <taxon>Spermatophyta</taxon>
        <taxon>Magnoliopsida</taxon>
        <taxon>Liliopsida</taxon>
        <taxon>Poales</taxon>
        <taxon>Poaceae</taxon>
        <taxon>BOP clade</taxon>
        <taxon>Oryzoideae</taxon>
        <taxon>Oryzeae</taxon>
        <taxon>Oryzinae</taxon>
        <taxon>Oryza</taxon>
        <taxon>Oryza sativa</taxon>
    </lineage>
</organism>
<dbReference type="AlphaFoldDB" id="B8ASL1"/>
<reference evidence="2 3" key="1">
    <citation type="journal article" date="2005" name="PLoS Biol.">
        <title>The genomes of Oryza sativa: a history of duplications.</title>
        <authorList>
            <person name="Yu J."/>
            <person name="Wang J."/>
            <person name="Lin W."/>
            <person name="Li S."/>
            <person name="Li H."/>
            <person name="Zhou J."/>
            <person name="Ni P."/>
            <person name="Dong W."/>
            <person name="Hu S."/>
            <person name="Zeng C."/>
            <person name="Zhang J."/>
            <person name="Zhang Y."/>
            <person name="Li R."/>
            <person name="Xu Z."/>
            <person name="Li S."/>
            <person name="Li X."/>
            <person name="Zheng H."/>
            <person name="Cong L."/>
            <person name="Lin L."/>
            <person name="Yin J."/>
            <person name="Geng J."/>
            <person name="Li G."/>
            <person name="Shi J."/>
            <person name="Liu J."/>
            <person name="Lv H."/>
            <person name="Li J."/>
            <person name="Wang J."/>
            <person name="Deng Y."/>
            <person name="Ran L."/>
            <person name="Shi X."/>
            <person name="Wang X."/>
            <person name="Wu Q."/>
            <person name="Li C."/>
            <person name="Ren X."/>
            <person name="Wang J."/>
            <person name="Wang X."/>
            <person name="Li D."/>
            <person name="Liu D."/>
            <person name="Zhang X."/>
            <person name="Ji Z."/>
            <person name="Zhao W."/>
            <person name="Sun Y."/>
            <person name="Zhang Z."/>
            <person name="Bao J."/>
            <person name="Han Y."/>
            <person name="Dong L."/>
            <person name="Ji J."/>
            <person name="Chen P."/>
            <person name="Wu S."/>
            <person name="Liu J."/>
            <person name="Xiao Y."/>
            <person name="Bu D."/>
            <person name="Tan J."/>
            <person name="Yang L."/>
            <person name="Ye C."/>
            <person name="Zhang J."/>
            <person name="Xu J."/>
            <person name="Zhou Y."/>
            <person name="Yu Y."/>
            <person name="Zhang B."/>
            <person name="Zhuang S."/>
            <person name="Wei H."/>
            <person name="Liu B."/>
            <person name="Lei M."/>
            <person name="Yu H."/>
            <person name="Li Y."/>
            <person name="Xu H."/>
            <person name="Wei S."/>
            <person name="He X."/>
            <person name="Fang L."/>
            <person name="Zhang Z."/>
            <person name="Zhang Y."/>
            <person name="Huang X."/>
            <person name="Su Z."/>
            <person name="Tong W."/>
            <person name="Li J."/>
            <person name="Tong Z."/>
            <person name="Li S."/>
            <person name="Ye J."/>
            <person name="Wang L."/>
            <person name="Fang L."/>
            <person name="Lei T."/>
            <person name="Chen C."/>
            <person name="Chen H."/>
            <person name="Xu Z."/>
            <person name="Li H."/>
            <person name="Huang H."/>
            <person name="Zhang F."/>
            <person name="Xu H."/>
            <person name="Li N."/>
            <person name="Zhao C."/>
            <person name="Li S."/>
            <person name="Dong L."/>
            <person name="Huang Y."/>
            <person name="Li L."/>
            <person name="Xi Y."/>
            <person name="Qi Q."/>
            <person name="Li W."/>
            <person name="Zhang B."/>
            <person name="Hu W."/>
            <person name="Zhang Y."/>
            <person name="Tian X."/>
            <person name="Jiao Y."/>
            <person name="Liang X."/>
            <person name="Jin J."/>
            <person name="Gao L."/>
            <person name="Zheng W."/>
            <person name="Hao B."/>
            <person name="Liu S."/>
            <person name="Wang W."/>
            <person name="Yuan L."/>
            <person name="Cao M."/>
            <person name="McDermott J."/>
            <person name="Samudrala R."/>
            <person name="Wang J."/>
            <person name="Wong G.K."/>
            <person name="Yang H."/>
        </authorList>
    </citation>
    <scope>NUCLEOTIDE SEQUENCE [LARGE SCALE GENOMIC DNA]</scope>
    <source>
        <strain evidence="3">cv. 93-11</strain>
    </source>
</reference>
<sequence length="166" mass="17998">MPLLGSWQRHGGFLCVWPVPFVAMVKMATKDKGRQLRCSGVNGGGLSVAAVSLARRRRDWVEVVSFAAMSSKSAWESGRKTSPAATAALGVAIEPRRWRPECRCKVRSEEADPVGGGCPRGGRCLGVRVEEIFLNGSCRGLRRRPLGRRRAGSPGGGGGSRRRWRP</sequence>
<evidence type="ECO:0000313" key="2">
    <source>
        <dbReference type="EMBL" id="EEC77721.1"/>
    </source>
</evidence>
<evidence type="ECO:0000313" key="3">
    <source>
        <dbReference type="Proteomes" id="UP000007015"/>
    </source>
</evidence>
<protein>
    <submittedName>
        <fullName evidence="2">Uncharacterized protein</fullName>
    </submittedName>
</protein>
<dbReference type="EMBL" id="CM000129">
    <property type="protein sequence ID" value="EEC77721.1"/>
    <property type="molecule type" value="Genomic_DNA"/>
</dbReference>
<accession>B8ASL1</accession>
<feature type="region of interest" description="Disordered" evidence="1">
    <location>
        <begin position="144"/>
        <end position="166"/>
    </location>
</feature>
<gene>
    <name evidence="2" type="ORF">OsI_16811</name>
</gene>
<keyword evidence="3" id="KW-1185">Reference proteome</keyword>
<name>B8ASL1_ORYSI</name>
<dbReference type="HOGENOM" id="CLU_1605414_0_0_1"/>
<proteinExistence type="predicted"/>
<evidence type="ECO:0000256" key="1">
    <source>
        <dbReference type="SAM" id="MobiDB-lite"/>
    </source>
</evidence>
<dbReference type="Proteomes" id="UP000007015">
    <property type="component" value="Chromosome 4"/>
</dbReference>